<proteinExistence type="predicted"/>
<evidence type="ECO:0000313" key="1">
    <source>
        <dbReference type="EMBL" id="GAA3508393.1"/>
    </source>
</evidence>
<dbReference type="EMBL" id="BAABCW010000006">
    <property type="protein sequence ID" value="GAA3508393.1"/>
    <property type="molecule type" value="Genomic_DNA"/>
</dbReference>
<comment type="caution">
    <text evidence="1">The sequence shown here is derived from an EMBL/GenBank/DDBJ whole genome shotgun (WGS) entry which is preliminary data.</text>
</comment>
<dbReference type="RefSeq" id="WP_344926882.1">
    <property type="nucleotide sequence ID" value="NZ_BAABCW010000006.1"/>
</dbReference>
<dbReference type="InterPro" id="IPR046560">
    <property type="entry name" value="DUF6714"/>
</dbReference>
<reference evidence="2" key="1">
    <citation type="journal article" date="2019" name="Int. J. Syst. Evol. Microbiol.">
        <title>The Global Catalogue of Microorganisms (GCM) 10K type strain sequencing project: providing services to taxonomists for standard genome sequencing and annotation.</title>
        <authorList>
            <consortium name="The Broad Institute Genomics Platform"/>
            <consortium name="The Broad Institute Genome Sequencing Center for Infectious Disease"/>
            <person name="Wu L."/>
            <person name="Ma J."/>
        </authorList>
    </citation>
    <scope>NUCLEOTIDE SEQUENCE [LARGE SCALE GENOMIC DNA]</scope>
    <source>
        <strain evidence="2">JCM 17106</strain>
    </source>
</reference>
<dbReference type="Proteomes" id="UP001500459">
    <property type="component" value="Unassembled WGS sequence"/>
</dbReference>
<sequence>MKKIDLILKIKQAFDLEKYPGDDKLVYDNSGKHLECLETKELFKNKKWNDLPNTFLLEASTSLNFFSKESFKYYLPAYLIFSLENYEESDDIPNNLVYLLTLPSEADTIVVANAIKKHKIDKIMGDIDFNEILQNNLKSTNKLIHLFFEKVNLFTVEQREAILQFLKYIDEEHSDDYFNNEPKIAIDRYWFIYA</sequence>
<gene>
    <name evidence="1" type="ORF">GCM10022393_19380</name>
</gene>
<dbReference type="Pfam" id="PF20461">
    <property type="entry name" value="DUF6714"/>
    <property type="match status" value="1"/>
</dbReference>
<evidence type="ECO:0000313" key="2">
    <source>
        <dbReference type="Proteomes" id="UP001500459"/>
    </source>
</evidence>
<organism evidence="1 2">
    <name type="scientific">Aquimarina addita</name>
    <dbReference type="NCBI Taxonomy" id="870485"/>
    <lineage>
        <taxon>Bacteria</taxon>
        <taxon>Pseudomonadati</taxon>
        <taxon>Bacteroidota</taxon>
        <taxon>Flavobacteriia</taxon>
        <taxon>Flavobacteriales</taxon>
        <taxon>Flavobacteriaceae</taxon>
        <taxon>Aquimarina</taxon>
    </lineage>
</organism>
<protein>
    <submittedName>
        <fullName evidence="1">Uncharacterized protein</fullName>
    </submittedName>
</protein>
<name>A0ABP6UHP0_9FLAO</name>
<keyword evidence="2" id="KW-1185">Reference proteome</keyword>
<accession>A0ABP6UHP0</accession>